<keyword evidence="2" id="KW-1133">Transmembrane helix</keyword>
<protein>
    <submittedName>
        <fullName evidence="3">Uncharacterized protein</fullName>
    </submittedName>
</protein>
<keyword evidence="2" id="KW-0472">Membrane</keyword>
<accession>A0A8H6YE49</accession>
<feature type="transmembrane region" description="Helical" evidence="2">
    <location>
        <begin position="129"/>
        <end position="148"/>
    </location>
</feature>
<feature type="compositionally biased region" description="Polar residues" evidence="1">
    <location>
        <begin position="1"/>
        <end position="23"/>
    </location>
</feature>
<evidence type="ECO:0000256" key="1">
    <source>
        <dbReference type="SAM" id="MobiDB-lite"/>
    </source>
</evidence>
<name>A0A8H6YE49_9AGAR</name>
<gene>
    <name evidence="3" type="ORF">MSAN_01344400</name>
</gene>
<dbReference type="EMBL" id="JACAZH010000010">
    <property type="protein sequence ID" value="KAF7357482.1"/>
    <property type="molecule type" value="Genomic_DNA"/>
</dbReference>
<dbReference type="Proteomes" id="UP000623467">
    <property type="component" value="Unassembled WGS sequence"/>
</dbReference>
<sequence>MSSLNSEKPRATDQTQATSTEPPTQADKLGAQPTAAPLDPPAPDPHPQSKIQKQEAILRRCPPPPHWRAPKLSQPFGRLKRILFNLLCVTSFGHAGLNPIWAAIRLEEEGDDSVWSDGINQTCDRLNNMLLVASLLLATAAVFITTTPPRPSMVNYTLRGPYICMLGSFGLLIGGIIVAAVCVLVSSKARPYWSEQVLYANRFHVYSTLIMLSYPFFSIGTAAVLLAFGVLAAVWSADDLGIQVAAPLLVLLPVGMAILFGVSCATAVAQTRLRKEAPDS</sequence>
<proteinExistence type="predicted"/>
<keyword evidence="4" id="KW-1185">Reference proteome</keyword>
<evidence type="ECO:0000313" key="4">
    <source>
        <dbReference type="Proteomes" id="UP000623467"/>
    </source>
</evidence>
<reference evidence="3" key="1">
    <citation type="submission" date="2020-05" db="EMBL/GenBank/DDBJ databases">
        <title>Mycena genomes resolve the evolution of fungal bioluminescence.</title>
        <authorList>
            <person name="Tsai I.J."/>
        </authorList>
    </citation>
    <scope>NUCLEOTIDE SEQUENCE</scope>
    <source>
        <strain evidence="3">160909Yilan</strain>
    </source>
</reference>
<evidence type="ECO:0000256" key="2">
    <source>
        <dbReference type="SAM" id="Phobius"/>
    </source>
</evidence>
<comment type="caution">
    <text evidence="3">The sequence shown here is derived from an EMBL/GenBank/DDBJ whole genome shotgun (WGS) entry which is preliminary data.</text>
</comment>
<feature type="transmembrane region" description="Helical" evidence="2">
    <location>
        <begin position="248"/>
        <end position="269"/>
    </location>
</feature>
<dbReference type="OrthoDB" id="2640035at2759"/>
<keyword evidence="2" id="KW-0812">Transmembrane</keyword>
<feature type="region of interest" description="Disordered" evidence="1">
    <location>
        <begin position="1"/>
        <end position="53"/>
    </location>
</feature>
<feature type="transmembrane region" description="Helical" evidence="2">
    <location>
        <begin position="160"/>
        <end position="185"/>
    </location>
</feature>
<feature type="transmembrane region" description="Helical" evidence="2">
    <location>
        <begin position="206"/>
        <end position="236"/>
    </location>
</feature>
<dbReference type="AlphaFoldDB" id="A0A8H6YE49"/>
<evidence type="ECO:0000313" key="3">
    <source>
        <dbReference type="EMBL" id="KAF7357482.1"/>
    </source>
</evidence>
<organism evidence="3 4">
    <name type="scientific">Mycena sanguinolenta</name>
    <dbReference type="NCBI Taxonomy" id="230812"/>
    <lineage>
        <taxon>Eukaryota</taxon>
        <taxon>Fungi</taxon>
        <taxon>Dikarya</taxon>
        <taxon>Basidiomycota</taxon>
        <taxon>Agaricomycotina</taxon>
        <taxon>Agaricomycetes</taxon>
        <taxon>Agaricomycetidae</taxon>
        <taxon>Agaricales</taxon>
        <taxon>Marasmiineae</taxon>
        <taxon>Mycenaceae</taxon>
        <taxon>Mycena</taxon>
    </lineage>
</organism>